<dbReference type="SUPFAM" id="SSF55282">
    <property type="entry name" value="RL5-like"/>
    <property type="match status" value="1"/>
</dbReference>
<proteinExistence type="inferred from homology"/>
<organism evidence="9 10">
    <name type="scientific">Aquirufa nivalisilvae</name>
    <dbReference type="NCBI Taxonomy" id="2516557"/>
    <lineage>
        <taxon>Bacteria</taxon>
        <taxon>Pseudomonadati</taxon>
        <taxon>Bacteroidota</taxon>
        <taxon>Cytophagia</taxon>
        <taxon>Cytophagales</taxon>
        <taxon>Flectobacillaceae</taxon>
        <taxon>Aquirufa</taxon>
    </lineage>
</organism>
<dbReference type="NCBIfam" id="NF000585">
    <property type="entry name" value="PRK00010.1"/>
    <property type="match status" value="1"/>
</dbReference>
<evidence type="ECO:0000259" key="7">
    <source>
        <dbReference type="Pfam" id="PF00281"/>
    </source>
</evidence>
<dbReference type="Pfam" id="PF00673">
    <property type="entry name" value="Ribosomal_L5_C"/>
    <property type="match status" value="1"/>
</dbReference>
<comment type="similarity">
    <text evidence="1 5 6">Belongs to the universal ribosomal protein uL5 family.</text>
</comment>
<dbReference type="HAMAP" id="MF_01333_B">
    <property type="entry name" value="Ribosomal_uL5_B"/>
    <property type="match status" value="1"/>
</dbReference>
<protein>
    <recommendedName>
        <fullName evidence="4 5">Large ribosomal subunit protein uL5</fullName>
    </recommendedName>
</protein>
<feature type="domain" description="Large ribosomal subunit protein uL5 C-terminal" evidence="8">
    <location>
        <begin position="96"/>
        <end position="189"/>
    </location>
</feature>
<evidence type="ECO:0000256" key="2">
    <source>
        <dbReference type="ARBA" id="ARBA00022980"/>
    </source>
</evidence>
<keyword evidence="5" id="KW-0699">rRNA-binding</keyword>
<dbReference type="InterPro" id="IPR031310">
    <property type="entry name" value="Ribosomal_uL5_N"/>
</dbReference>
<sequence length="194" mass="21496">MGRKSTTYTKMAVPRLKKRFVEEVVPSLKEKFQYKSVMQVPKITKVVINKGVGAAVADKKLVDVAVEEITQIAGQKAVATISKKAISNFKLRENMPIGVKVTLRGDRMYEFLDRLTTVSLARVRDFKGISEKGFDGRGNYTLGVKEQIIFPEISIDKVAKISGMDITFVTTANTDEEAYALLAAVGMPFSNIKK</sequence>
<dbReference type="KEGG" id="psez:HME7025_02425"/>
<evidence type="ECO:0000259" key="8">
    <source>
        <dbReference type="Pfam" id="PF00673"/>
    </source>
</evidence>
<dbReference type="GO" id="GO:0005840">
    <property type="term" value="C:ribosome"/>
    <property type="evidence" value="ECO:0007669"/>
    <property type="project" value="UniProtKB-KW"/>
</dbReference>
<dbReference type="GO" id="GO:0003735">
    <property type="term" value="F:structural constituent of ribosome"/>
    <property type="evidence" value="ECO:0007669"/>
    <property type="project" value="InterPro"/>
</dbReference>
<dbReference type="GO" id="GO:0000049">
    <property type="term" value="F:tRNA binding"/>
    <property type="evidence" value="ECO:0007669"/>
    <property type="project" value="UniProtKB-UniRule"/>
</dbReference>
<evidence type="ECO:0000256" key="1">
    <source>
        <dbReference type="ARBA" id="ARBA00008553"/>
    </source>
</evidence>
<dbReference type="InterPro" id="IPR002132">
    <property type="entry name" value="Ribosomal_uL5"/>
</dbReference>
<dbReference type="PIRSF" id="PIRSF002161">
    <property type="entry name" value="Ribosomal_L5"/>
    <property type="match status" value="1"/>
</dbReference>
<keyword evidence="2 5" id="KW-0689">Ribosomal protein</keyword>
<keyword evidence="5" id="KW-0694">RNA-binding</keyword>
<evidence type="ECO:0000313" key="9">
    <source>
        <dbReference type="EMBL" id="AWL10266.1"/>
    </source>
</evidence>
<gene>
    <name evidence="5" type="primary">rplE</name>
    <name evidence="9" type="ORF">HME7025_02425</name>
</gene>
<dbReference type="GO" id="GO:0019843">
    <property type="term" value="F:rRNA binding"/>
    <property type="evidence" value="ECO:0007669"/>
    <property type="project" value="UniProtKB-UniRule"/>
</dbReference>
<dbReference type="Gene3D" id="3.30.1440.10">
    <property type="match status" value="1"/>
</dbReference>
<keyword evidence="5" id="KW-0820">tRNA-binding</keyword>
<comment type="function">
    <text evidence="5">This is 1 of the proteins that bind and probably mediate the attachment of the 5S RNA into the large ribosomal subunit, where it forms part of the central protuberance. In the 70S ribosome it contacts protein S13 of the 30S subunit (bridge B1b), connecting the 2 subunits; this bridge is implicated in subunit movement. Contacts the P site tRNA; the 5S rRNA and some of its associated proteins might help stabilize positioning of ribosome-bound tRNAs.</text>
</comment>
<keyword evidence="10" id="KW-1185">Reference proteome</keyword>
<dbReference type="FunFam" id="3.30.1440.10:FF:000001">
    <property type="entry name" value="50S ribosomal protein L5"/>
    <property type="match status" value="1"/>
</dbReference>
<evidence type="ECO:0000256" key="4">
    <source>
        <dbReference type="ARBA" id="ARBA00035245"/>
    </source>
</evidence>
<dbReference type="PANTHER" id="PTHR11994">
    <property type="entry name" value="60S RIBOSOMAL PROTEIN L11-RELATED"/>
    <property type="match status" value="1"/>
</dbReference>
<evidence type="ECO:0000256" key="6">
    <source>
        <dbReference type="RuleBase" id="RU003930"/>
    </source>
</evidence>
<dbReference type="Proteomes" id="UP000245468">
    <property type="component" value="Chromosome"/>
</dbReference>
<evidence type="ECO:0000313" key="10">
    <source>
        <dbReference type="Proteomes" id="UP000245468"/>
    </source>
</evidence>
<keyword evidence="3 5" id="KW-0687">Ribonucleoprotein</keyword>
<feature type="domain" description="Large ribosomal subunit protein uL5 N-terminal" evidence="7">
    <location>
        <begin position="36"/>
        <end position="92"/>
    </location>
</feature>
<comment type="subunit">
    <text evidence="5">Part of the 50S ribosomal subunit; part of the 5S rRNA/L5/L18/L25 subcomplex. Contacts the 5S rRNA and the P site tRNA. Forms a bridge to the 30S subunit in the 70S ribosome.</text>
</comment>
<name>A0A2S2DY30_9BACT</name>
<dbReference type="GO" id="GO:0006412">
    <property type="term" value="P:translation"/>
    <property type="evidence" value="ECO:0007669"/>
    <property type="project" value="UniProtKB-UniRule"/>
</dbReference>
<accession>A0A2S2DY30</accession>
<dbReference type="PROSITE" id="PS00358">
    <property type="entry name" value="RIBOSOMAL_L5"/>
    <property type="match status" value="1"/>
</dbReference>
<dbReference type="InterPro" id="IPR031309">
    <property type="entry name" value="Ribosomal_uL5_C"/>
</dbReference>
<dbReference type="EMBL" id="CP029346">
    <property type="protein sequence ID" value="AWL10266.1"/>
    <property type="molecule type" value="Genomic_DNA"/>
</dbReference>
<evidence type="ECO:0000256" key="3">
    <source>
        <dbReference type="ARBA" id="ARBA00023274"/>
    </source>
</evidence>
<evidence type="ECO:0000256" key="5">
    <source>
        <dbReference type="HAMAP-Rule" id="MF_01333"/>
    </source>
</evidence>
<reference evidence="10" key="1">
    <citation type="submission" date="2018-05" db="EMBL/GenBank/DDBJ databases">
        <title>Pseudarcicella sp. HME7025 Genome sequencing and assembly.</title>
        <authorList>
            <person name="Kim H."/>
            <person name="Kang H."/>
            <person name="Joh K."/>
        </authorList>
    </citation>
    <scope>NUCLEOTIDE SEQUENCE [LARGE SCALE GENOMIC DNA]</scope>
    <source>
        <strain evidence="10">HME7025</strain>
    </source>
</reference>
<dbReference type="InterPro" id="IPR020930">
    <property type="entry name" value="Ribosomal_uL5_bac-type"/>
</dbReference>
<dbReference type="GO" id="GO:1990904">
    <property type="term" value="C:ribonucleoprotein complex"/>
    <property type="evidence" value="ECO:0007669"/>
    <property type="project" value="UniProtKB-KW"/>
</dbReference>
<dbReference type="InterPro" id="IPR022803">
    <property type="entry name" value="Ribosomal_uL5_dom_sf"/>
</dbReference>
<dbReference type="AlphaFoldDB" id="A0A2S2DY30"/>
<dbReference type="InterPro" id="IPR020929">
    <property type="entry name" value="Ribosomal_uL5_CS"/>
</dbReference>
<dbReference type="Pfam" id="PF00281">
    <property type="entry name" value="Ribosomal_L5"/>
    <property type="match status" value="1"/>
</dbReference>